<evidence type="ECO:0000313" key="5">
    <source>
        <dbReference type="Proteomes" id="UP000253472"/>
    </source>
</evidence>
<evidence type="ECO:0000313" key="4">
    <source>
        <dbReference type="EMBL" id="RCK67776.1"/>
    </source>
</evidence>
<dbReference type="Pfam" id="PF01195">
    <property type="entry name" value="Pept_tRNA_hydro"/>
    <property type="match status" value="1"/>
</dbReference>
<dbReference type="GO" id="GO:0000049">
    <property type="term" value="F:tRNA binding"/>
    <property type="evidence" value="ECO:0007669"/>
    <property type="project" value="UniProtKB-KW"/>
</dbReference>
<evidence type="ECO:0000256" key="2">
    <source>
        <dbReference type="ARBA" id="ARBA00022801"/>
    </source>
</evidence>
<keyword evidence="1" id="KW-0820">tRNA-binding</keyword>
<evidence type="ECO:0000256" key="3">
    <source>
        <dbReference type="ARBA" id="ARBA00022884"/>
    </source>
</evidence>
<keyword evidence="3" id="KW-0694">RNA-binding</keyword>
<gene>
    <name evidence="4" type="primary">pth_0</name>
    <name evidence="4" type="ORF">Cantr_03291</name>
</gene>
<dbReference type="STRING" id="5486.A0A367YPG9"/>
<accession>A0A367YPG9</accession>
<dbReference type="SUPFAM" id="SSF53178">
    <property type="entry name" value="Peptidyl-tRNA hydrolase-like"/>
    <property type="match status" value="1"/>
</dbReference>
<sequence>MESRAIIFFSIGNPGPITRHSVSHLILKHILSFPTSSSSHAPGLTKRGPYSVSTSRNVTYVKSNTYMNESGTAWAKFKADHRRLVNSGPVVCVLYDDFEKDVGSVRVGRFRKNESHNGLKSIRSVVSREDNVEVYLLGIGIGPKPVGADRETMAGWVLGAFGREEKVVLENETVGLLELYVDEIIERDGDLGDVNKFNARMTKLWKRRLEG</sequence>
<dbReference type="InterPro" id="IPR036416">
    <property type="entry name" value="Pept_tRNA_hydro_sf"/>
</dbReference>
<dbReference type="PANTHER" id="PTHR17224:SF1">
    <property type="entry name" value="PEPTIDYL-TRNA HYDROLASE"/>
    <property type="match status" value="1"/>
</dbReference>
<dbReference type="EMBL" id="QLNQ01000001">
    <property type="protein sequence ID" value="RCK67776.1"/>
    <property type="molecule type" value="Genomic_DNA"/>
</dbReference>
<comment type="caution">
    <text evidence="4">The sequence shown here is derived from an EMBL/GenBank/DDBJ whole genome shotgun (WGS) entry which is preliminary data.</text>
</comment>
<dbReference type="PANTHER" id="PTHR17224">
    <property type="entry name" value="PEPTIDYL-TRNA HYDROLASE"/>
    <property type="match status" value="1"/>
</dbReference>
<name>A0A367YPG9_9ASCO</name>
<keyword evidence="2 4" id="KW-0378">Hydrolase</keyword>
<reference evidence="4 5" key="1">
    <citation type="submission" date="2018-06" db="EMBL/GenBank/DDBJ databases">
        <title>Whole genome sequencing of Candida tropicalis (genome annotated by CSBL at Korea University).</title>
        <authorList>
            <person name="Ahn J."/>
        </authorList>
    </citation>
    <scope>NUCLEOTIDE SEQUENCE [LARGE SCALE GENOMIC DNA]</scope>
    <source>
        <strain evidence="4 5">ATCC 20962</strain>
    </source>
</reference>
<dbReference type="Gene3D" id="3.40.50.1470">
    <property type="entry name" value="Peptidyl-tRNA hydrolase"/>
    <property type="match status" value="1"/>
</dbReference>
<dbReference type="Proteomes" id="UP000253472">
    <property type="component" value="Unassembled WGS sequence"/>
</dbReference>
<dbReference type="InterPro" id="IPR001328">
    <property type="entry name" value="Pept_tRNA_hydro"/>
</dbReference>
<protein>
    <submittedName>
        <fullName evidence="4">Peptidyl-tRNA hydrolase</fullName>
    </submittedName>
</protein>
<organism evidence="4 5">
    <name type="scientific">Candida viswanathii</name>
    <dbReference type="NCBI Taxonomy" id="5486"/>
    <lineage>
        <taxon>Eukaryota</taxon>
        <taxon>Fungi</taxon>
        <taxon>Dikarya</taxon>
        <taxon>Ascomycota</taxon>
        <taxon>Saccharomycotina</taxon>
        <taxon>Pichiomycetes</taxon>
        <taxon>Debaryomycetaceae</taxon>
        <taxon>Candida/Lodderomyces clade</taxon>
        <taxon>Candida</taxon>
    </lineage>
</organism>
<dbReference type="GO" id="GO:0004045">
    <property type="term" value="F:peptidyl-tRNA hydrolase activity"/>
    <property type="evidence" value="ECO:0007669"/>
    <property type="project" value="InterPro"/>
</dbReference>
<evidence type="ECO:0000256" key="1">
    <source>
        <dbReference type="ARBA" id="ARBA00022555"/>
    </source>
</evidence>
<keyword evidence="5" id="KW-1185">Reference proteome</keyword>
<dbReference type="AlphaFoldDB" id="A0A367YPG9"/>
<dbReference type="OrthoDB" id="1711136at2759"/>
<proteinExistence type="predicted"/>